<reference evidence="5" key="1">
    <citation type="submission" date="2017-02" db="UniProtKB">
        <authorList>
            <consortium name="WormBaseParasite"/>
        </authorList>
    </citation>
    <scope>IDENTIFICATION</scope>
</reference>
<keyword evidence="4" id="KW-1185">Reference proteome</keyword>
<evidence type="ECO:0000313" key="3">
    <source>
        <dbReference type="EMBL" id="VDO01130.1"/>
    </source>
</evidence>
<keyword evidence="2" id="KW-1133">Transmembrane helix</keyword>
<evidence type="ECO:0000256" key="1">
    <source>
        <dbReference type="SAM" id="MobiDB-lite"/>
    </source>
</evidence>
<feature type="transmembrane region" description="Helical" evidence="2">
    <location>
        <begin position="63"/>
        <end position="80"/>
    </location>
</feature>
<evidence type="ECO:0000313" key="4">
    <source>
        <dbReference type="Proteomes" id="UP000278807"/>
    </source>
</evidence>
<dbReference type="AlphaFoldDB" id="A0A0R3TDY3"/>
<proteinExistence type="predicted"/>
<gene>
    <name evidence="3" type="ORF">HNAJ_LOCUS5270</name>
</gene>
<keyword evidence="2" id="KW-0812">Transmembrane</keyword>
<dbReference type="WBParaSite" id="HNAJ_0000527201-mRNA-1">
    <property type="protein sequence ID" value="HNAJ_0000527201-mRNA-1"/>
    <property type="gene ID" value="HNAJ_0000527201"/>
</dbReference>
<evidence type="ECO:0000256" key="2">
    <source>
        <dbReference type="SAM" id="Phobius"/>
    </source>
</evidence>
<protein>
    <submittedName>
        <fullName evidence="3 5">Uncharacterized protein</fullName>
    </submittedName>
</protein>
<organism evidence="5">
    <name type="scientific">Rodentolepis nana</name>
    <name type="common">Dwarf tapeworm</name>
    <name type="synonym">Hymenolepis nana</name>
    <dbReference type="NCBI Taxonomy" id="102285"/>
    <lineage>
        <taxon>Eukaryota</taxon>
        <taxon>Metazoa</taxon>
        <taxon>Spiralia</taxon>
        <taxon>Lophotrochozoa</taxon>
        <taxon>Platyhelminthes</taxon>
        <taxon>Cestoda</taxon>
        <taxon>Eucestoda</taxon>
        <taxon>Cyclophyllidea</taxon>
        <taxon>Hymenolepididae</taxon>
        <taxon>Rodentolepis</taxon>
    </lineage>
</organism>
<dbReference type="EMBL" id="UZAE01004334">
    <property type="protein sequence ID" value="VDO01130.1"/>
    <property type="molecule type" value="Genomic_DNA"/>
</dbReference>
<feature type="compositionally biased region" description="Acidic residues" evidence="1">
    <location>
        <begin position="26"/>
        <end position="37"/>
    </location>
</feature>
<feature type="region of interest" description="Disordered" evidence="1">
    <location>
        <begin position="1"/>
        <end position="64"/>
    </location>
</feature>
<reference evidence="3 4" key="2">
    <citation type="submission" date="2018-11" db="EMBL/GenBank/DDBJ databases">
        <authorList>
            <consortium name="Pathogen Informatics"/>
        </authorList>
    </citation>
    <scope>NUCLEOTIDE SEQUENCE [LARGE SCALE GENOMIC DNA]</scope>
</reference>
<sequence length="82" mass="8565">MVSAAPSKSDVEVGTPDKDTSSDGGTPDEGETDEDGEEPGKDSSEDDNQNQEAETTTSSSTVIAPYFAVSATSLLIYLFTKL</sequence>
<name>A0A0R3TDY3_RODNA</name>
<dbReference type="Proteomes" id="UP000278807">
    <property type="component" value="Unassembled WGS sequence"/>
</dbReference>
<feature type="compositionally biased region" description="Basic and acidic residues" evidence="1">
    <location>
        <begin position="9"/>
        <end position="21"/>
    </location>
</feature>
<accession>A0A0R3TDY3</accession>
<feature type="compositionally biased region" description="Polar residues" evidence="1">
    <location>
        <begin position="50"/>
        <end position="62"/>
    </location>
</feature>
<keyword evidence="2" id="KW-0472">Membrane</keyword>
<evidence type="ECO:0000313" key="5">
    <source>
        <dbReference type="WBParaSite" id="HNAJ_0000527201-mRNA-1"/>
    </source>
</evidence>